<comment type="similarity">
    <text evidence="2">Belongs to the SusD family.</text>
</comment>
<comment type="caution">
    <text evidence="9">The sequence shown here is derived from an EMBL/GenBank/DDBJ whole genome shotgun (WGS) entry which is preliminary data.</text>
</comment>
<evidence type="ECO:0000256" key="2">
    <source>
        <dbReference type="ARBA" id="ARBA00006275"/>
    </source>
</evidence>
<evidence type="ECO:0000256" key="5">
    <source>
        <dbReference type="ARBA" id="ARBA00023237"/>
    </source>
</evidence>
<evidence type="ECO:0000259" key="7">
    <source>
        <dbReference type="Pfam" id="PF07980"/>
    </source>
</evidence>
<dbReference type="PROSITE" id="PS51257">
    <property type="entry name" value="PROKAR_LIPOPROTEIN"/>
    <property type="match status" value="1"/>
</dbReference>
<feature type="chain" id="PRO_5047202842" evidence="6">
    <location>
        <begin position="20"/>
        <end position="460"/>
    </location>
</feature>
<dbReference type="EMBL" id="BMIK01000013">
    <property type="protein sequence ID" value="GGC38519.1"/>
    <property type="molecule type" value="Genomic_DNA"/>
</dbReference>
<organism evidence="9 10">
    <name type="scientific">Parapedobacter defluvii</name>
    <dbReference type="NCBI Taxonomy" id="2045106"/>
    <lineage>
        <taxon>Bacteria</taxon>
        <taxon>Pseudomonadati</taxon>
        <taxon>Bacteroidota</taxon>
        <taxon>Sphingobacteriia</taxon>
        <taxon>Sphingobacteriales</taxon>
        <taxon>Sphingobacteriaceae</taxon>
        <taxon>Parapedobacter</taxon>
    </lineage>
</organism>
<name>A0ABQ1MJR8_9SPHI</name>
<reference evidence="10" key="1">
    <citation type="journal article" date="2019" name="Int. J. Syst. Evol. Microbiol.">
        <title>The Global Catalogue of Microorganisms (GCM) 10K type strain sequencing project: providing services to taxonomists for standard genome sequencing and annotation.</title>
        <authorList>
            <consortium name="The Broad Institute Genomics Platform"/>
            <consortium name="The Broad Institute Genome Sequencing Center for Infectious Disease"/>
            <person name="Wu L."/>
            <person name="Ma J."/>
        </authorList>
    </citation>
    <scope>NUCLEOTIDE SEQUENCE [LARGE SCALE GENOMIC DNA]</scope>
    <source>
        <strain evidence="10">CGMCC 1.15342</strain>
    </source>
</reference>
<dbReference type="InterPro" id="IPR012944">
    <property type="entry name" value="SusD_RagB_dom"/>
</dbReference>
<gene>
    <name evidence="9" type="ORF">GCM10011386_33280</name>
</gene>
<sequence>MNMKTVIPYLIACSLSLFACNKSEFLDKKPAANILIPNTLEDLRGLLENKGIFNNTPGLPQISADEYFIVDDAAFSALIDPVTRNAYTWAADIYEGATNIPDWNVPYTQIFYANSVLDILEKSDFHDREEAGFIKGWALFARGYAYYNLVQNFGALFDPSNPMALGVPLRLSPDVDRIAPRATVSENYQQIFKDLAQAASLLAGPPEHLHRNRPSKAAAYALLSRIYLSLNDFGNAEKYADSTLMLYSTLIDYNTVDVAAATPFSNNTLEVIYFSTQSGSYPETSGYNLRPAIGVDPDLINKYDVNDLRLQIYFLKNTLGNYNVKRGYIGVAVYPSTGLATDEIYLIKAECQARRGDNDGALRTMDTLLEKRYKTGEYVSLKFESAAATLDRILWERRKELVWRGLRWTDIKRLNAIGANITLIRNIGGKEYTLAPGSPRYVFPIPDDEIVLSKIQQNDR</sequence>
<evidence type="ECO:0000256" key="1">
    <source>
        <dbReference type="ARBA" id="ARBA00004442"/>
    </source>
</evidence>
<evidence type="ECO:0000256" key="6">
    <source>
        <dbReference type="SAM" id="SignalP"/>
    </source>
</evidence>
<accession>A0ABQ1MJR8</accession>
<feature type="signal peptide" evidence="6">
    <location>
        <begin position="1"/>
        <end position="19"/>
    </location>
</feature>
<dbReference type="InterPro" id="IPR011990">
    <property type="entry name" value="TPR-like_helical_dom_sf"/>
</dbReference>
<evidence type="ECO:0000259" key="8">
    <source>
        <dbReference type="Pfam" id="PF14322"/>
    </source>
</evidence>
<evidence type="ECO:0000313" key="9">
    <source>
        <dbReference type="EMBL" id="GGC38519.1"/>
    </source>
</evidence>
<keyword evidence="10" id="KW-1185">Reference proteome</keyword>
<evidence type="ECO:0000313" key="10">
    <source>
        <dbReference type="Proteomes" id="UP000597338"/>
    </source>
</evidence>
<evidence type="ECO:0000256" key="3">
    <source>
        <dbReference type="ARBA" id="ARBA00022729"/>
    </source>
</evidence>
<evidence type="ECO:0000256" key="4">
    <source>
        <dbReference type="ARBA" id="ARBA00023136"/>
    </source>
</evidence>
<dbReference type="Gene3D" id="1.25.40.390">
    <property type="match status" value="1"/>
</dbReference>
<protein>
    <submittedName>
        <fullName evidence="9">Membrane protein</fullName>
    </submittedName>
</protein>
<dbReference type="Pfam" id="PF14322">
    <property type="entry name" value="SusD-like_3"/>
    <property type="match status" value="1"/>
</dbReference>
<keyword evidence="5" id="KW-0998">Cell outer membrane</keyword>
<keyword evidence="3 6" id="KW-0732">Signal</keyword>
<feature type="domain" description="SusD-like N-terminal" evidence="8">
    <location>
        <begin position="24"/>
        <end position="228"/>
    </location>
</feature>
<dbReference type="SUPFAM" id="SSF48452">
    <property type="entry name" value="TPR-like"/>
    <property type="match status" value="1"/>
</dbReference>
<dbReference type="Proteomes" id="UP000597338">
    <property type="component" value="Unassembled WGS sequence"/>
</dbReference>
<keyword evidence="4" id="KW-0472">Membrane</keyword>
<comment type="subcellular location">
    <subcellularLocation>
        <location evidence="1">Cell outer membrane</location>
    </subcellularLocation>
</comment>
<dbReference type="Pfam" id="PF07980">
    <property type="entry name" value="SusD_RagB"/>
    <property type="match status" value="1"/>
</dbReference>
<feature type="domain" description="RagB/SusD" evidence="7">
    <location>
        <begin position="343"/>
        <end position="457"/>
    </location>
</feature>
<proteinExistence type="inferred from homology"/>
<dbReference type="InterPro" id="IPR033985">
    <property type="entry name" value="SusD-like_N"/>
</dbReference>
<dbReference type="RefSeq" id="WP_188752589.1">
    <property type="nucleotide sequence ID" value="NZ_BMIK01000013.1"/>
</dbReference>